<evidence type="ECO:0000256" key="3">
    <source>
        <dbReference type="ARBA" id="ARBA00023222"/>
    </source>
</evidence>
<evidence type="ECO:0000313" key="8">
    <source>
        <dbReference type="EMBL" id="KAJ0206654.1"/>
    </source>
</evidence>
<evidence type="ECO:0000259" key="7">
    <source>
        <dbReference type="PROSITE" id="PS51171"/>
    </source>
</evidence>
<evidence type="ECO:0000256" key="6">
    <source>
        <dbReference type="SAM" id="MobiDB-lite"/>
    </source>
</evidence>
<dbReference type="PANTHER" id="PTHR21022:SF20">
    <property type="entry name" value="AROGENATE DEHYDRATASE_PREPHENATE DEHYDRATASE 1, CHLOROPLASTIC"/>
    <property type="match status" value="1"/>
</dbReference>
<dbReference type="GO" id="GO:0047769">
    <property type="term" value="F:arogenate dehydratase activity"/>
    <property type="evidence" value="ECO:0000318"/>
    <property type="project" value="GO_Central"/>
</dbReference>
<keyword evidence="4" id="KW-0456">Lyase</keyword>
<evidence type="ECO:0000256" key="2">
    <source>
        <dbReference type="ARBA" id="ARBA00023141"/>
    </source>
</evidence>
<feature type="domain" description="Prephenate dehydratase" evidence="7">
    <location>
        <begin position="1"/>
        <end position="142"/>
    </location>
</feature>
<evidence type="ECO:0000256" key="5">
    <source>
        <dbReference type="ARBA" id="ARBA00029440"/>
    </source>
</evidence>
<dbReference type="Proteomes" id="UP000235145">
    <property type="component" value="Unassembled WGS sequence"/>
</dbReference>
<reference evidence="8 9" key="1">
    <citation type="journal article" date="2017" name="Nat. Commun.">
        <title>Genome assembly with in vitro proximity ligation data and whole-genome triplication in lettuce.</title>
        <authorList>
            <person name="Reyes-Chin-Wo S."/>
            <person name="Wang Z."/>
            <person name="Yang X."/>
            <person name="Kozik A."/>
            <person name="Arikit S."/>
            <person name="Song C."/>
            <person name="Xia L."/>
            <person name="Froenicke L."/>
            <person name="Lavelle D.O."/>
            <person name="Truco M.J."/>
            <person name="Xia R."/>
            <person name="Zhu S."/>
            <person name="Xu C."/>
            <person name="Xu H."/>
            <person name="Xu X."/>
            <person name="Cox K."/>
            <person name="Korf I."/>
            <person name="Meyers B.C."/>
            <person name="Michelmore R.W."/>
        </authorList>
    </citation>
    <scope>NUCLEOTIDE SEQUENCE [LARGE SCALE GENOMIC DNA]</scope>
    <source>
        <strain evidence="9">cv. Salinas</strain>
        <tissue evidence="8">Seedlings</tissue>
    </source>
</reference>
<keyword evidence="2" id="KW-0057">Aromatic amino acid biosynthesis</keyword>
<dbReference type="GO" id="GO:0009094">
    <property type="term" value="P:L-phenylalanine biosynthetic process"/>
    <property type="evidence" value="ECO:0000318"/>
    <property type="project" value="GO_Central"/>
</dbReference>
<dbReference type="InterPro" id="IPR045865">
    <property type="entry name" value="ACT-like_dom_sf"/>
</dbReference>
<dbReference type="GO" id="GO:0004664">
    <property type="term" value="F:prephenate dehydratase activity"/>
    <property type="evidence" value="ECO:0000318"/>
    <property type="project" value="GO_Central"/>
</dbReference>
<name>A0A9R1VJU2_LACSA</name>
<keyword evidence="1" id="KW-0028">Amino-acid biosynthesis</keyword>
<keyword evidence="3" id="KW-0584">Phenylalanine biosynthesis</keyword>
<proteinExistence type="predicted"/>
<evidence type="ECO:0000256" key="1">
    <source>
        <dbReference type="ARBA" id="ARBA00022605"/>
    </source>
</evidence>
<dbReference type="GO" id="GO:0003887">
    <property type="term" value="F:DNA-directed DNA polymerase activity"/>
    <property type="evidence" value="ECO:0007669"/>
    <property type="project" value="InterPro"/>
</dbReference>
<dbReference type="GO" id="GO:0009507">
    <property type="term" value="C:chloroplast"/>
    <property type="evidence" value="ECO:0000318"/>
    <property type="project" value="GO_Central"/>
</dbReference>
<keyword evidence="9" id="KW-1185">Reference proteome</keyword>
<dbReference type="AlphaFoldDB" id="A0A9R1VJU2"/>
<gene>
    <name evidence="8" type="ORF">LSAT_V11C500249430</name>
</gene>
<sequence>MEENAHGDDVNQSNEKDEDTLEAGNKLVGVVSDENLLELLELAMSSNTTETVKRARELMELGVYPMVLMSQMATLIMDIIVGTYQVIEASADSLFDGRSSSESIRDTRAVARSRAAEIGLDILAKTIQDDLDNITRFLILAREPIIPGINKPHKTSIVFTLEEGPRVLYVALAVFALREINLSKVTFSTIAFYLSR</sequence>
<comment type="pathway">
    <text evidence="5">Amino-acid biosynthesis.</text>
</comment>
<dbReference type="PROSITE" id="PS51171">
    <property type="entry name" value="PREPHENATE_DEHYDR_3"/>
    <property type="match status" value="1"/>
</dbReference>
<dbReference type="GO" id="GO:0005737">
    <property type="term" value="C:cytoplasm"/>
    <property type="evidence" value="ECO:0000318"/>
    <property type="project" value="GO_Central"/>
</dbReference>
<feature type="region of interest" description="Disordered" evidence="6">
    <location>
        <begin position="1"/>
        <end position="22"/>
    </location>
</feature>
<dbReference type="Gene3D" id="3.40.190.10">
    <property type="entry name" value="Periplasmic binding protein-like II"/>
    <property type="match status" value="1"/>
</dbReference>
<dbReference type="SUPFAM" id="SSF53850">
    <property type="entry name" value="Periplasmic binding protein-like II"/>
    <property type="match status" value="1"/>
</dbReference>
<protein>
    <recommendedName>
        <fullName evidence="7">Prephenate dehydratase domain-containing protein</fullName>
    </recommendedName>
</protein>
<dbReference type="InterPro" id="IPR001086">
    <property type="entry name" value="Preph_deHydtase"/>
</dbReference>
<dbReference type="Gene3D" id="3.30.70.260">
    <property type="match status" value="1"/>
</dbReference>
<dbReference type="Pfam" id="PF12169">
    <property type="entry name" value="DNA_pol3_gamma3"/>
    <property type="match status" value="1"/>
</dbReference>
<accession>A0A9R1VJU2</accession>
<organism evidence="8 9">
    <name type="scientific">Lactuca sativa</name>
    <name type="common">Garden lettuce</name>
    <dbReference type="NCBI Taxonomy" id="4236"/>
    <lineage>
        <taxon>Eukaryota</taxon>
        <taxon>Viridiplantae</taxon>
        <taxon>Streptophyta</taxon>
        <taxon>Embryophyta</taxon>
        <taxon>Tracheophyta</taxon>
        <taxon>Spermatophyta</taxon>
        <taxon>Magnoliopsida</taxon>
        <taxon>eudicotyledons</taxon>
        <taxon>Gunneridae</taxon>
        <taxon>Pentapetalae</taxon>
        <taxon>asterids</taxon>
        <taxon>campanulids</taxon>
        <taxon>Asterales</taxon>
        <taxon>Asteraceae</taxon>
        <taxon>Cichorioideae</taxon>
        <taxon>Cichorieae</taxon>
        <taxon>Lactucinae</taxon>
        <taxon>Lactuca</taxon>
    </lineage>
</organism>
<evidence type="ECO:0000256" key="4">
    <source>
        <dbReference type="ARBA" id="ARBA00023239"/>
    </source>
</evidence>
<dbReference type="Pfam" id="PF00800">
    <property type="entry name" value="PDT"/>
    <property type="match status" value="1"/>
</dbReference>
<comment type="caution">
    <text evidence="8">The sequence shown here is derived from an EMBL/GenBank/DDBJ whole genome shotgun (WGS) entry which is preliminary data.</text>
</comment>
<dbReference type="PANTHER" id="PTHR21022">
    <property type="entry name" value="PREPHENATE DEHYDRATASE P PROTEIN"/>
    <property type="match status" value="1"/>
</dbReference>
<dbReference type="EMBL" id="NBSK02000005">
    <property type="protein sequence ID" value="KAJ0206654.1"/>
    <property type="molecule type" value="Genomic_DNA"/>
</dbReference>
<dbReference type="InterPro" id="IPR022754">
    <property type="entry name" value="DNA_pol_III_gamma-3"/>
</dbReference>
<evidence type="ECO:0000313" key="9">
    <source>
        <dbReference type="Proteomes" id="UP000235145"/>
    </source>
</evidence>
<dbReference type="SUPFAM" id="SSF55021">
    <property type="entry name" value="ACT-like"/>
    <property type="match status" value="1"/>
</dbReference>